<sequence>MSPPFDTLQPDPDDIDLEMISNNDPTDTGQHESTDIDIDLEDLDNIVVDGATQDEDEDFTLTDVQHQEDAVVDDTYYQDETIDEIMYEDDGDLGVAVQPEHTFDEQMDDFTANGDDANADTNETYDNFDIDFFDEEPGTTEQASNTVQDHVQDSLSVTDPNVLAHTNEAIPEHDRIASHVDLEPLVTDVTDTLIKPNSTNTQVTDASQIHTESQIFAAATNTDVNDHDNQPTNENVINSPSSKEAETAEDDVSGEFTNENPEEDFSHQDNEGQQANEHEGENFDDQYQDGQFVYNAIIQWQDNTMCLFPPLVDPNLPDQYLLDDSNLAKRPLSDLFRECREALGDHVKSDYILCIDVDSLDLNISEDLSDCTTATISQIIDVYHHLNNNDEVYELEPLTLTLFQKPKLITALNNLARIAEEGRGYETFRDYLHSPDGSVLQNDLPVTEGVAEGVSTIEESVTEYAAPELTEYTEAEDVDHQTEDYNPDEPIGSKGVVDIAAQEPESVEEVQPPARKDEIDYDDDDDEAVPANQEEEEEVTAYQEGEEDITAPQEEEDVSATQQPEVYVPAPRLHPEAKQTGIQSAVQPQDSTKDIDDDLIDYSDDEEDVPTSRSSTVQGDKSAHEDGTASNPSFALDQFLMDGPSDTVPADQAAADTQPQSNGKTNMRYADPVVVEEDEDFLLDLDDPDLPLDATKVNSEQVAETYDETYGFDAAPTVDTATTGDIAQFATEEPLADEDNLFGDDFDFGPEDDVAQNTSHGDDGLNVKLGQSTILGDSKSNSPSAKRTFEQHSEDVPEISEQDVKRVKST</sequence>
<feature type="compositionally biased region" description="Acidic residues" evidence="1">
    <location>
        <begin position="519"/>
        <end position="558"/>
    </location>
</feature>
<evidence type="ECO:0000313" key="3">
    <source>
        <dbReference type="Proteomes" id="UP000799302"/>
    </source>
</evidence>
<feature type="compositionally biased region" description="Low complexity" evidence="1">
    <location>
        <begin position="646"/>
        <end position="660"/>
    </location>
</feature>
<protein>
    <submittedName>
        <fullName evidence="2">Uncharacterized protein</fullName>
    </submittedName>
</protein>
<dbReference type="EMBL" id="MU004231">
    <property type="protein sequence ID" value="KAF2672954.1"/>
    <property type="molecule type" value="Genomic_DNA"/>
</dbReference>
<feature type="region of interest" description="Disordered" evidence="1">
    <location>
        <begin position="223"/>
        <end position="283"/>
    </location>
</feature>
<reference evidence="2" key="1">
    <citation type="journal article" date="2020" name="Stud. Mycol.">
        <title>101 Dothideomycetes genomes: a test case for predicting lifestyles and emergence of pathogens.</title>
        <authorList>
            <person name="Haridas S."/>
            <person name="Albert R."/>
            <person name="Binder M."/>
            <person name="Bloem J."/>
            <person name="Labutti K."/>
            <person name="Salamov A."/>
            <person name="Andreopoulos B."/>
            <person name="Baker S."/>
            <person name="Barry K."/>
            <person name="Bills G."/>
            <person name="Bluhm B."/>
            <person name="Cannon C."/>
            <person name="Castanera R."/>
            <person name="Culley D."/>
            <person name="Daum C."/>
            <person name="Ezra D."/>
            <person name="Gonzalez J."/>
            <person name="Henrissat B."/>
            <person name="Kuo A."/>
            <person name="Liang C."/>
            <person name="Lipzen A."/>
            <person name="Lutzoni F."/>
            <person name="Magnuson J."/>
            <person name="Mondo S."/>
            <person name="Nolan M."/>
            <person name="Ohm R."/>
            <person name="Pangilinan J."/>
            <person name="Park H.-J."/>
            <person name="Ramirez L."/>
            <person name="Alfaro M."/>
            <person name="Sun H."/>
            <person name="Tritt A."/>
            <person name="Yoshinaga Y."/>
            <person name="Zwiers L.-H."/>
            <person name="Turgeon B."/>
            <person name="Goodwin S."/>
            <person name="Spatafora J."/>
            <person name="Crous P."/>
            <person name="Grigoriev I."/>
        </authorList>
    </citation>
    <scope>NUCLEOTIDE SEQUENCE</scope>
    <source>
        <strain evidence="2">CBS 115976</strain>
    </source>
</reference>
<feature type="compositionally biased region" description="Polar residues" evidence="1">
    <location>
        <begin position="230"/>
        <end position="242"/>
    </location>
</feature>
<keyword evidence="3" id="KW-1185">Reference proteome</keyword>
<gene>
    <name evidence="2" type="ORF">BT63DRAFT_410018</name>
</gene>
<dbReference type="InterPro" id="IPR018822">
    <property type="entry name" value="UPF0646"/>
</dbReference>
<proteinExistence type="predicted"/>
<feature type="region of interest" description="Disordered" evidence="1">
    <location>
        <begin position="1"/>
        <end position="33"/>
    </location>
</feature>
<feature type="region of interest" description="Disordered" evidence="1">
    <location>
        <begin position="503"/>
        <end position="667"/>
    </location>
</feature>
<name>A0A6A6UPW8_9PEZI</name>
<feature type="region of interest" description="Disordered" evidence="1">
    <location>
        <begin position="733"/>
        <end position="810"/>
    </location>
</feature>
<feature type="compositionally biased region" description="Polar residues" evidence="1">
    <location>
        <begin position="580"/>
        <end position="589"/>
    </location>
</feature>
<dbReference type="AlphaFoldDB" id="A0A6A6UPW8"/>
<organism evidence="2 3">
    <name type="scientific">Microthyrium microscopicum</name>
    <dbReference type="NCBI Taxonomy" id="703497"/>
    <lineage>
        <taxon>Eukaryota</taxon>
        <taxon>Fungi</taxon>
        <taxon>Dikarya</taxon>
        <taxon>Ascomycota</taxon>
        <taxon>Pezizomycotina</taxon>
        <taxon>Dothideomycetes</taxon>
        <taxon>Dothideomycetes incertae sedis</taxon>
        <taxon>Microthyriales</taxon>
        <taxon>Microthyriaceae</taxon>
        <taxon>Microthyrium</taxon>
    </lineage>
</organism>
<dbReference type="Proteomes" id="UP000799302">
    <property type="component" value="Unassembled WGS sequence"/>
</dbReference>
<feature type="compositionally biased region" description="Low complexity" evidence="1">
    <location>
        <begin position="503"/>
        <end position="513"/>
    </location>
</feature>
<accession>A0A6A6UPW8</accession>
<feature type="compositionally biased region" description="Polar residues" evidence="1">
    <location>
        <begin position="769"/>
        <end position="785"/>
    </location>
</feature>
<feature type="compositionally biased region" description="Basic and acidic residues" evidence="1">
    <location>
        <begin position="264"/>
        <end position="281"/>
    </location>
</feature>
<feature type="compositionally biased region" description="Acidic residues" evidence="1">
    <location>
        <begin position="734"/>
        <end position="754"/>
    </location>
</feature>
<evidence type="ECO:0000256" key="1">
    <source>
        <dbReference type="SAM" id="MobiDB-lite"/>
    </source>
</evidence>
<feature type="region of interest" description="Disordered" evidence="1">
    <location>
        <begin position="474"/>
        <end position="493"/>
    </location>
</feature>
<dbReference type="OrthoDB" id="5339076at2759"/>
<evidence type="ECO:0000313" key="2">
    <source>
        <dbReference type="EMBL" id="KAF2672954.1"/>
    </source>
</evidence>
<feature type="compositionally biased region" description="Acidic residues" evidence="1">
    <location>
        <begin position="595"/>
        <end position="609"/>
    </location>
</feature>
<dbReference type="Pfam" id="PF10336">
    <property type="entry name" value="DUF2420"/>
    <property type="match status" value="1"/>
</dbReference>